<dbReference type="EMBL" id="JAPWTK010000371">
    <property type="protein sequence ID" value="KAJ8941452.1"/>
    <property type="molecule type" value="Genomic_DNA"/>
</dbReference>
<feature type="region of interest" description="Disordered" evidence="1">
    <location>
        <begin position="389"/>
        <end position="531"/>
    </location>
</feature>
<dbReference type="PANTHER" id="PTHR14296">
    <property type="entry name" value="REMODELING AND SPACING FACTOR 1"/>
    <property type="match status" value="1"/>
</dbReference>
<comment type="caution">
    <text evidence="2">The sequence shown here is derived from an EMBL/GenBank/DDBJ whole genome shotgun (WGS) entry which is preliminary data.</text>
</comment>
<dbReference type="AlphaFoldDB" id="A0AAV8XR69"/>
<dbReference type="Proteomes" id="UP001162162">
    <property type="component" value="Unassembled WGS sequence"/>
</dbReference>
<feature type="compositionally biased region" description="Polar residues" evidence="1">
    <location>
        <begin position="404"/>
        <end position="441"/>
    </location>
</feature>
<feature type="compositionally biased region" description="Polar residues" evidence="1">
    <location>
        <begin position="464"/>
        <end position="474"/>
    </location>
</feature>
<feature type="compositionally biased region" description="Basic and acidic residues" evidence="1">
    <location>
        <begin position="602"/>
        <end position="617"/>
    </location>
</feature>
<feature type="compositionally biased region" description="Basic and acidic residues" evidence="1">
    <location>
        <begin position="285"/>
        <end position="300"/>
    </location>
</feature>
<feature type="compositionally biased region" description="Polar residues" evidence="1">
    <location>
        <begin position="620"/>
        <end position="636"/>
    </location>
</feature>
<evidence type="ECO:0000256" key="1">
    <source>
        <dbReference type="SAM" id="MobiDB-lite"/>
    </source>
</evidence>
<feature type="compositionally biased region" description="Polar residues" evidence="1">
    <location>
        <begin position="644"/>
        <end position="653"/>
    </location>
</feature>
<organism evidence="2 3">
    <name type="scientific">Aromia moschata</name>
    <dbReference type="NCBI Taxonomy" id="1265417"/>
    <lineage>
        <taxon>Eukaryota</taxon>
        <taxon>Metazoa</taxon>
        <taxon>Ecdysozoa</taxon>
        <taxon>Arthropoda</taxon>
        <taxon>Hexapoda</taxon>
        <taxon>Insecta</taxon>
        <taxon>Pterygota</taxon>
        <taxon>Neoptera</taxon>
        <taxon>Endopterygota</taxon>
        <taxon>Coleoptera</taxon>
        <taxon>Polyphaga</taxon>
        <taxon>Cucujiformia</taxon>
        <taxon>Chrysomeloidea</taxon>
        <taxon>Cerambycidae</taxon>
        <taxon>Cerambycinae</taxon>
        <taxon>Callichromatini</taxon>
        <taxon>Aromia</taxon>
    </lineage>
</organism>
<accession>A0AAV8XR69</accession>
<keyword evidence="3" id="KW-1185">Reference proteome</keyword>
<feature type="compositionally biased region" description="Basic and acidic residues" evidence="1">
    <location>
        <begin position="442"/>
        <end position="451"/>
    </location>
</feature>
<feature type="compositionally biased region" description="Polar residues" evidence="1">
    <location>
        <begin position="554"/>
        <end position="563"/>
    </location>
</feature>
<feature type="compositionally biased region" description="Polar residues" evidence="1">
    <location>
        <begin position="512"/>
        <end position="531"/>
    </location>
</feature>
<dbReference type="InterPro" id="IPR028938">
    <property type="entry name" value="Rsf1-like"/>
</dbReference>
<feature type="compositionally biased region" description="Low complexity" evidence="1">
    <location>
        <begin position="196"/>
        <end position="210"/>
    </location>
</feature>
<dbReference type="GO" id="GO:0042393">
    <property type="term" value="F:histone binding"/>
    <property type="evidence" value="ECO:0007669"/>
    <property type="project" value="TreeGrafter"/>
</dbReference>
<evidence type="ECO:0000313" key="2">
    <source>
        <dbReference type="EMBL" id="KAJ8941452.1"/>
    </source>
</evidence>
<reference evidence="2" key="1">
    <citation type="journal article" date="2023" name="Insect Mol. Biol.">
        <title>Genome sequencing provides insights into the evolution of gene families encoding plant cell wall-degrading enzymes in longhorned beetles.</title>
        <authorList>
            <person name="Shin N.R."/>
            <person name="Okamura Y."/>
            <person name="Kirsch R."/>
            <person name="Pauchet Y."/>
        </authorList>
    </citation>
    <scope>NUCLEOTIDE SEQUENCE</scope>
    <source>
        <strain evidence="2">AMC_N1</strain>
    </source>
</reference>
<proteinExistence type="predicted"/>
<protein>
    <recommendedName>
        <fullName evidence="4">Remodeling and spacing factor 1</fullName>
    </recommendedName>
</protein>
<dbReference type="GO" id="GO:0045892">
    <property type="term" value="P:negative regulation of DNA-templated transcription"/>
    <property type="evidence" value="ECO:0007669"/>
    <property type="project" value="TreeGrafter"/>
</dbReference>
<evidence type="ECO:0008006" key="4">
    <source>
        <dbReference type="Google" id="ProtNLM"/>
    </source>
</evidence>
<feature type="compositionally biased region" description="Basic and acidic residues" evidence="1">
    <location>
        <begin position="253"/>
        <end position="277"/>
    </location>
</feature>
<feature type="compositionally biased region" description="Basic and acidic residues" evidence="1">
    <location>
        <begin position="477"/>
        <end position="493"/>
    </location>
</feature>
<evidence type="ECO:0000313" key="3">
    <source>
        <dbReference type="Proteomes" id="UP001162162"/>
    </source>
</evidence>
<gene>
    <name evidence="2" type="ORF">NQ318_016892</name>
</gene>
<feature type="region of interest" description="Disordered" evidence="1">
    <location>
        <begin position="548"/>
        <end position="668"/>
    </location>
</feature>
<dbReference type="GO" id="GO:0031213">
    <property type="term" value="C:RSF complex"/>
    <property type="evidence" value="ECO:0007669"/>
    <property type="project" value="InterPro"/>
</dbReference>
<name>A0AAV8XR69_9CUCU</name>
<feature type="region of interest" description="Disordered" evidence="1">
    <location>
        <begin position="196"/>
        <end position="351"/>
    </location>
</feature>
<sequence>MASDIEASCENDPNFAVICAFLEKFGAKCGLPTVDFLELQKMLENSEEVPSHLHQLILKLLRRVKKSVKNDKWEKALVSVCHSFSSQDAWEIERFGYKKAKLTSKVRALKELLEMQFDHHVKFKNEVNKLTAEELRSQPLGRDKAGHAYWFHSDDNYQIRVYKEDLDEETWTLIAKDRESLVSLITKLNDGECKFSSDSAANEDSNSLSEKPVIDTGQTDIDSNNKASEESENSTESKEKSESVEENNSLNKPDLKIKQKIMDTENPDEKPKVKSSEENLEDCSEESKEESKDATDEKPRPLLRIKNLSELMGGNNKRSRFNDDDEPQGKEIEGPLMQVQGEGSGAENEGACQNFPEKCLRVGESGNSEESPIVGEAIEEGTVYFYGEGCGAECHTGNEKNDPTNEIQTQSETSNKSNTQNEYVNSSSSTDSIKDNLSNFKDNNDKAKEVPSIKLGTIFDSKTDNNTKLPTSPSRKSRWDVEKLEQNDADGKGSETPPAPTGKVNDIVSKFEQASSPTQETEVKSSPTTSKKPMFFFGSASLKTTCISPLVSFGGNSPKQEVNVSKCDNHEEDLKESEVNTKSNEKLEKDVATNVDETDEKESEHSSSSKEQGKVEEMNDTQSLQCGEGKSSNTSSDKMDPCSSKETLNNSDDLTPKLPTMHQIKRLI</sequence>
<feature type="compositionally biased region" description="Basic and acidic residues" evidence="1">
    <location>
        <begin position="567"/>
        <end position="591"/>
    </location>
</feature>
<dbReference type="PANTHER" id="PTHR14296:SF16">
    <property type="entry name" value="REMODELING AND SPACING FACTOR 1"/>
    <property type="match status" value="1"/>
</dbReference>